<comment type="caution">
    <text evidence="2">The sequence shown here is derived from an EMBL/GenBank/DDBJ whole genome shotgun (WGS) entry which is preliminary data.</text>
</comment>
<proteinExistence type="predicted"/>
<reference evidence="2" key="1">
    <citation type="journal article" date="2015" name="Nature">
        <title>Complex archaea that bridge the gap between prokaryotes and eukaryotes.</title>
        <authorList>
            <person name="Spang A."/>
            <person name="Saw J.H."/>
            <person name="Jorgensen S.L."/>
            <person name="Zaremba-Niedzwiedzka K."/>
            <person name="Martijn J."/>
            <person name="Lind A.E."/>
            <person name="van Eijk R."/>
            <person name="Schleper C."/>
            <person name="Guy L."/>
            <person name="Ettema T.J."/>
        </authorList>
    </citation>
    <scope>NUCLEOTIDE SEQUENCE</scope>
</reference>
<sequence length="282" mass="30156">MVILRVFIALLLISCTAYAQPRGGSPSQKYEEKDGSPSIRSRTVILPPDTISQDTGVSDRIELLLVGTESADSTYLRLDLTNDPLTGVELDAGSANYKTTGTGRFDGGLTDDNENVIVNLVFPGLIRASGNLTLDIEQSQLRADDGIDVILNFDTPGLADFQDSIITTTGTGTFGELALGNNEYLYFDTAKNTSLRFSSNHYGILMSGGVGEATDYFCGISGLGFYANTDADGGGTWEPYILIGNPHEPNVIGDRGLVTIRSVTDGIPGERYLLIDCTDGIM</sequence>
<feature type="region of interest" description="Disordered" evidence="1">
    <location>
        <begin position="21"/>
        <end position="42"/>
    </location>
</feature>
<dbReference type="AlphaFoldDB" id="A0A0F9BAT1"/>
<name>A0A0F9BAT1_9ZZZZ</name>
<protein>
    <submittedName>
        <fullName evidence="2">Uncharacterized protein</fullName>
    </submittedName>
</protein>
<organism evidence="2">
    <name type="scientific">marine sediment metagenome</name>
    <dbReference type="NCBI Taxonomy" id="412755"/>
    <lineage>
        <taxon>unclassified sequences</taxon>
        <taxon>metagenomes</taxon>
        <taxon>ecological metagenomes</taxon>
    </lineage>
</organism>
<evidence type="ECO:0000313" key="2">
    <source>
        <dbReference type="EMBL" id="KKK81526.1"/>
    </source>
</evidence>
<gene>
    <name evidence="2" type="ORF">LCGC14_2812570</name>
</gene>
<feature type="non-terminal residue" evidence="2">
    <location>
        <position position="282"/>
    </location>
</feature>
<dbReference type="EMBL" id="LAZR01053083">
    <property type="protein sequence ID" value="KKK81526.1"/>
    <property type="molecule type" value="Genomic_DNA"/>
</dbReference>
<evidence type="ECO:0000256" key="1">
    <source>
        <dbReference type="SAM" id="MobiDB-lite"/>
    </source>
</evidence>
<accession>A0A0F9BAT1</accession>